<evidence type="ECO:0000313" key="1">
    <source>
        <dbReference type="EMBL" id="GFP79827.1"/>
    </source>
</evidence>
<keyword evidence="2" id="KW-1185">Reference proteome</keyword>
<sequence>MPESALGSAPSRGRTPTSIRLICRGPPHRSIFSEIFLCNDPYRFSIVVRRSCRYLSITSHFLQSSFSVIS</sequence>
<proteinExistence type="predicted"/>
<reference evidence="1" key="1">
    <citation type="submission" date="2020-07" db="EMBL/GenBank/DDBJ databases">
        <title>Ethylene signaling mediates host invasion by parasitic plants.</title>
        <authorList>
            <person name="Yoshida S."/>
        </authorList>
    </citation>
    <scope>NUCLEOTIDE SEQUENCE</scope>
    <source>
        <strain evidence="1">Okayama</strain>
    </source>
</reference>
<name>A0A830AZ46_9LAMI</name>
<accession>A0A830AZ46</accession>
<dbReference type="AlphaFoldDB" id="A0A830AZ46"/>
<comment type="caution">
    <text evidence="1">The sequence shown here is derived from an EMBL/GenBank/DDBJ whole genome shotgun (WGS) entry which is preliminary data.</text>
</comment>
<dbReference type="EMBL" id="BMAC01000013">
    <property type="protein sequence ID" value="GFP79827.1"/>
    <property type="molecule type" value="Genomic_DNA"/>
</dbReference>
<organism evidence="1 2">
    <name type="scientific">Phtheirospermum japonicum</name>
    <dbReference type="NCBI Taxonomy" id="374723"/>
    <lineage>
        <taxon>Eukaryota</taxon>
        <taxon>Viridiplantae</taxon>
        <taxon>Streptophyta</taxon>
        <taxon>Embryophyta</taxon>
        <taxon>Tracheophyta</taxon>
        <taxon>Spermatophyta</taxon>
        <taxon>Magnoliopsida</taxon>
        <taxon>eudicotyledons</taxon>
        <taxon>Gunneridae</taxon>
        <taxon>Pentapetalae</taxon>
        <taxon>asterids</taxon>
        <taxon>lamiids</taxon>
        <taxon>Lamiales</taxon>
        <taxon>Orobanchaceae</taxon>
        <taxon>Orobanchaceae incertae sedis</taxon>
        <taxon>Phtheirospermum</taxon>
    </lineage>
</organism>
<protein>
    <submittedName>
        <fullName evidence="1">Uncharacterized protein</fullName>
    </submittedName>
</protein>
<gene>
    <name evidence="1" type="ORF">PHJA_000126100</name>
</gene>
<evidence type="ECO:0000313" key="2">
    <source>
        <dbReference type="Proteomes" id="UP000653305"/>
    </source>
</evidence>
<dbReference type="Proteomes" id="UP000653305">
    <property type="component" value="Unassembled WGS sequence"/>
</dbReference>